<sequence>MKKDTKVRIQLTCLMFGISILCILLINLFLIPTLETGCNITEKDFKGSQLDKSGWTLEKTIKVCKDNTNGFRYFSLCFLLPAIIASIDNITRIYKQ</sequence>
<evidence type="ECO:0000313" key="3">
    <source>
        <dbReference type="EMBL" id="DBA52160.1"/>
    </source>
</evidence>
<proteinExistence type="predicted"/>
<name>A0AAT9J7J2_9VIRU</name>
<feature type="transmembrane region" description="Helical" evidence="1">
    <location>
        <begin position="12"/>
        <end position="31"/>
    </location>
</feature>
<keyword evidence="1" id="KW-0812">Transmembrane</keyword>
<reference evidence="3" key="1">
    <citation type="journal article" date="2024" name="Environ. Microbiol. Rep.">
        <title>Hiding in plain sight: The discovery of complete genomes of 11 hypothetical spindle-shaped viruses that putatively infect mesophilic ammonia-oxidizing archaea.</title>
        <authorList>
            <person name="Ni Y."/>
            <person name="Xu T."/>
            <person name="Yan S."/>
            <person name="Chen L."/>
            <person name="Wang Y."/>
        </authorList>
    </citation>
    <scope>NUCLEOTIDE SEQUENCE</scope>
    <source>
        <strain evidence="3">NTT1</strain>
        <strain evidence="2">NTT2</strain>
    </source>
</reference>
<feature type="transmembrane region" description="Helical" evidence="1">
    <location>
        <begin position="71"/>
        <end position="90"/>
    </location>
</feature>
<evidence type="ECO:0000256" key="1">
    <source>
        <dbReference type="SAM" id="Phobius"/>
    </source>
</evidence>
<organism evidence="3">
    <name type="scientific">Nitrosopumilaceae spindle-shaped virus</name>
    <dbReference type="NCBI Taxonomy" id="3065433"/>
    <lineage>
        <taxon>Viruses</taxon>
    </lineage>
</organism>
<accession>A0AAT9J7J2</accession>
<evidence type="ECO:0000313" key="2">
    <source>
        <dbReference type="EMBL" id="DBA51741.1"/>
    </source>
</evidence>
<dbReference type="EMBL" id="BK067783">
    <property type="protein sequence ID" value="DBA51741.1"/>
    <property type="molecule type" value="Genomic_DNA"/>
</dbReference>
<dbReference type="EMBL" id="BK067791">
    <property type="protein sequence ID" value="DBA52160.1"/>
    <property type="molecule type" value="Genomic_DNA"/>
</dbReference>
<keyword evidence="1" id="KW-0472">Membrane</keyword>
<protein>
    <submittedName>
        <fullName evidence="3">ORF19</fullName>
    </submittedName>
    <submittedName>
        <fullName evidence="2">ORF42</fullName>
    </submittedName>
</protein>
<keyword evidence="1" id="KW-1133">Transmembrane helix</keyword>
<reference evidence="3" key="2">
    <citation type="submission" date="2024-03" db="EMBL/GenBank/DDBJ databases">
        <authorList>
            <person name="Ni Y."/>
            <person name="Xu T."/>
            <person name="Yan S."/>
            <person name="Chen L."/>
            <person name="Wang Y."/>
        </authorList>
    </citation>
    <scope>NUCLEOTIDE SEQUENCE</scope>
    <source>
        <strain evidence="3">NTT1</strain>
        <strain evidence="2">NTT2</strain>
    </source>
</reference>